<protein>
    <submittedName>
        <fullName evidence="1">Uncharacterized protein</fullName>
    </submittedName>
</protein>
<proteinExistence type="predicted"/>
<dbReference type="Proteomes" id="UP000283383">
    <property type="component" value="Unassembled WGS sequence"/>
</dbReference>
<accession>A0A420IDJ6</accession>
<evidence type="ECO:0000313" key="2">
    <source>
        <dbReference type="Proteomes" id="UP000283383"/>
    </source>
</evidence>
<organism evidence="1 2">
    <name type="scientific">Golovinomyces cichoracearum</name>
    <dbReference type="NCBI Taxonomy" id="62708"/>
    <lineage>
        <taxon>Eukaryota</taxon>
        <taxon>Fungi</taxon>
        <taxon>Dikarya</taxon>
        <taxon>Ascomycota</taxon>
        <taxon>Pezizomycotina</taxon>
        <taxon>Leotiomycetes</taxon>
        <taxon>Erysiphales</taxon>
        <taxon>Erysiphaceae</taxon>
        <taxon>Golovinomyces</taxon>
    </lineage>
</organism>
<dbReference type="AlphaFoldDB" id="A0A420IDJ6"/>
<evidence type="ECO:0000313" key="1">
    <source>
        <dbReference type="EMBL" id="RKF72615.1"/>
    </source>
</evidence>
<sequence length="32" mass="3597">MDTTLPGLASHADWTVEVSGYQEEGFLRKNED</sequence>
<reference evidence="1 2" key="1">
    <citation type="journal article" date="2018" name="BMC Genomics">
        <title>Comparative genome analyses reveal sequence features reflecting distinct modes of host-adaptation between dicot and monocot powdery mildew.</title>
        <authorList>
            <person name="Wu Y."/>
            <person name="Ma X."/>
            <person name="Pan Z."/>
            <person name="Kale S.D."/>
            <person name="Song Y."/>
            <person name="King H."/>
            <person name="Zhang Q."/>
            <person name="Presley C."/>
            <person name="Deng X."/>
            <person name="Wei C.I."/>
            <person name="Xiao S."/>
        </authorList>
    </citation>
    <scope>NUCLEOTIDE SEQUENCE [LARGE SCALE GENOMIC DNA]</scope>
    <source>
        <strain evidence="1">UMSG3</strain>
    </source>
</reference>
<dbReference type="EMBL" id="MCBQ01009738">
    <property type="protein sequence ID" value="RKF72615.1"/>
    <property type="molecule type" value="Genomic_DNA"/>
</dbReference>
<comment type="caution">
    <text evidence="1">The sequence shown here is derived from an EMBL/GenBank/DDBJ whole genome shotgun (WGS) entry which is preliminary data.</text>
</comment>
<keyword evidence="2" id="KW-1185">Reference proteome</keyword>
<name>A0A420IDJ6_9PEZI</name>
<gene>
    <name evidence="1" type="ORF">GcM3_097028</name>
</gene>